<keyword evidence="13" id="KW-1185">Reference proteome</keyword>
<dbReference type="Gene3D" id="1.20.58.530">
    <property type="match status" value="1"/>
</dbReference>
<dbReference type="GO" id="GO:0005524">
    <property type="term" value="F:ATP binding"/>
    <property type="evidence" value="ECO:0007669"/>
    <property type="project" value="UniProtKB-UniRule"/>
</dbReference>
<dbReference type="SMART" id="SM00456">
    <property type="entry name" value="WW"/>
    <property type="match status" value="1"/>
</dbReference>
<sequence>MTDNDNEWHYTDANDADVGPVAISELVQQFKAGVIHQETFIWHPAQVQAWTLFKELDVSIRQKINPPKPRLTGPALVAATAAAKRRSGSQQRAAAPQPFPRQAAPPPQQPAPQQPSSNGNMVATRQMKRNVSAKGKSLLLNAGLATTESGWMERKTADGVPYYHNVSTGALSWDKPDEMKDAHEVENEAGTWVWVPDEDEGYLPGLLMQSRPDGRSVVQLENGNEVTTRPGQQVFPLTKSSLARTERDLTLLDSLDEGLILYNLRERFEKQQQIYTWIGTILISINPYETFPIYGVENIYTYKNRGNRILDPHVYVVADEALKPLLEYGENHSILISGESGAGKTWATKQCLAYLTEVTQRGGQAEAAQGSASVASVEGKILAANPILEAFGNAKTIRNDNSSRFGRFTEMHFKDSGKISGARIDNFLLEKSRVVRQGRGERNYHVFYQLLTSNRVSEFGLGSMESFAYLNGSGCYTVDGVDDRNEYQVLLQAFEEMGISQDEVDWIFELVAAILHLGNASFVSDGGEGSQVSSQGKSVMQWIARLLHVNEKDLEFGLVHRSIEVRGTVTNIPLKPHDAKDSRDALSKSIYGQLFDWLVERVNKSLTSVARPWAFIGLLDIFGFEIFEHNSFEQLCINFTNEKLQQIFNRDTFQLEERLYQSEGVDFEHIKYVDNQPILDMIEKKPVGLLLMLDDMNRMPRSTDEGFVAKADTNHSSSRSYVSSTITRKGNKCFTIKHYAGDVVYNADGFLAKNKDLLFKDLYDVMTASTSPKTAAMFPAMDKNSRAKYSLGAQFRKQLDQLMSILRATQTHYIRCVKPNDEKLPRTFNPSLSLEQLRYSGVFEAVRIRKQGFPFRYKYERFVERYKCVLLRGTKWVPIEGRTARDKTRFILDGTGQDFSEVRFGKTMALYRAEQHRLLELLRALALERVCAMIQAIARGYMARRFVQKVRFVQPKLEAAIRSRDVDQLSKALAEFSRVCGHFSSMVADTGVVAKAKRLRYALVEWEKVSQELNQVVRLDVANDDLAFEALKNAVWKAETLTDEPGTEWHMQMYDYSKNMFEEQRAARLEPKLQHAMDLLERDVMSEVYSECKNLRFEDPRLADIERFVGLNEEDLLKMQYRKAKKLGLAERAQDKEIRIREMTLDRIPDQFVFEQFNNFRDPAEFASHSLQFWKREELQRNMFKWQKGSIKTSLTQMDPGPAKQAVRLHKAILGWCGDKSNPNPNSLAFDVVQSGMSGQPLADEIYCQLIKQLHENPNQQSTSQAWKLLGVCATYFPPSTDLANYIHVFLRNAAPSHLKEALTKQLYDVEYNGCTSGNPTVDSIQNQASRWS</sequence>
<evidence type="ECO:0000256" key="6">
    <source>
        <dbReference type="PROSITE-ProRule" id="PRU00782"/>
    </source>
</evidence>
<evidence type="ECO:0000256" key="1">
    <source>
        <dbReference type="ARBA" id="ARBA00022741"/>
    </source>
</evidence>
<comment type="similarity">
    <text evidence="6">Belongs to the TRAFAC class myosin-kinesin ATPase superfamily. Myosin family.</text>
</comment>
<dbReference type="Pfam" id="PF00397">
    <property type="entry name" value="WW"/>
    <property type="match status" value="1"/>
</dbReference>
<comment type="caution">
    <text evidence="12">The sequence shown here is derived from an EMBL/GenBank/DDBJ whole genome shotgun (WGS) entry which is preliminary data.</text>
</comment>
<protein>
    <submittedName>
        <fullName evidence="12">Myosin-11</fullName>
    </submittedName>
</protein>
<dbReference type="Gene3D" id="2.20.70.10">
    <property type="match status" value="1"/>
</dbReference>
<feature type="region of interest" description="Actin-binding" evidence="6">
    <location>
        <begin position="799"/>
        <end position="821"/>
    </location>
</feature>
<dbReference type="InterPro" id="IPR001609">
    <property type="entry name" value="Myosin_head_motor_dom-like"/>
</dbReference>
<dbReference type="InterPro" id="IPR004009">
    <property type="entry name" value="SH3_Myosin"/>
</dbReference>
<feature type="domain" description="Myosin N-terminal SH3-like" evidence="11">
    <location>
        <begin position="188"/>
        <end position="239"/>
    </location>
</feature>
<dbReference type="InterPro" id="IPR027417">
    <property type="entry name" value="P-loop_NTPase"/>
</dbReference>
<organism evidence="12 13">
    <name type="scientific">Hondaea fermentalgiana</name>
    <dbReference type="NCBI Taxonomy" id="2315210"/>
    <lineage>
        <taxon>Eukaryota</taxon>
        <taxon>Sar</taxon>
        <taxon>Stramenopiles</taxon>
        <taxon>Bigyra</taxon>
        <taxon>Labyrinthulomycetes</taxon>
        <taxon>Thraustochytrida</taxon>
        <taxon>Thraustochytriidae</taxon>
        <taxon>Hondaea</taxon>
    </lineage>
</organism>
<dbReference type="GO" id="GO:0005737">
    <property type="term" value="C:cytoplasm"/>
    <property type="evidence" value="ECO:0007669"/>
    <property type="project" value="TreeGrafter"/>
</dbReference>
<evidence type="ECO:0000259" key="8">
    <source>
        <dbReference type="PROSITE" id="PS50020"/>
    </source>
</evidence>
<dbReference type="PROSITE" id="PS50096">
    <property type="entry name" value="IQ"/>
    <property type="match status" value="1"/>
</dbReference>
<dbReference type="GO" id="GO:0051015">
    <property type="term" value="F:actin filament binding"/>
    <property type="evidence" value="ECO:0007669"/>
    <property type="project" value="TreeGrafter"/>
</dbReference>
<dbReference type="Pfam" id="PF00063">
    <property type="entry name" value="Myosin_head"/>
    <property type="match status" value="1"/>
</dbReference>
<keyword evidence="2 6" id="KW-0067">ATP-binding</keyword>
<keyword evidence="5 6" id="KW-0009">Actin-binding</keyword>
<evidence type="ECO:0000259" key="11">
    <source>
        <dbReference type="PROSITE" id="PS51844"/>
    </source>
</evidence>
<dbReference type="Gene3D" id="1.20.5.4820">
    <property type="match status" value="1"/>
</dbReference>
<dbReference type="PROSITE" id="PS51016">
    <property type="entry name" value="MYTH4"/>
    <property type="match status" value="1"/>
</dbReference>
<evidence type="ECO:0000256" key="2">
    <source>
        <dbReference type="ARBA" id="ARBA00022840"/>
    </source>
</evidence>
<evidence type="ECO:0000259" key="10">
    <source>
        <dbReference type="PROSITE" id="PS51456"/>
    </source>
</evidence>
<feature type="domain" description="WW" evidence="8">
    <location>
        <begin position="145"/>
        <end position="178"/>
    </location>
</feature>
<dbReference type="Gene3D" id="1.25.40.530">
    <property type="entry name" value="MyTH4 domain"/>
    <property type="match status" value="1"/>
</dbReference>
<dbReference type="FunCoup" id="A0A2R5GW22">
    <property type="interactions" value="10"/>
</dbReference>
<dbReference type="PROSITE" id="PS51456">
    <property type="entry name" value="MYOSIN_MOTOR"/>
    <property type="match status" value="1"/>
</dbReference>
<dbReference type="InterPro" id="IPR036020">
    <property type="entry name" value="WW_dom_sf"/>
</dbReference>
<dbReference type="Pfam" id="PF14237">
    <property type="entry name" value="GYF_2"/>
    <property type="match status" value="1"/>
</dbReference>
<dbReference type="CDD" id="cd00124">
    <property type="entry name" value="MYSc"/>
    <property type="match status" value="1"/>
</dbReference>
<dbReference type="InParanoid" id="A0A2R5GW22"/>
<dbReference type="Proteomes" id="UP000241890">
    <property type="component" value="Unassembled WGS sequence"/>
</dbReference>
<evidence type="ECO:0000313" key="12">
    <source>
        <dbReference type="EMBL" id="GBG32611.1"/>
    </source>
</evidence>
<dbReference type="GO" id="GO:0000146">
    <property type="term" value="F:microfilament motor activity"/>
    <property type="evidence" value="ECO:0007669"/>
    <property type="project" value="TreeGrafter"/>
</dbReference>
<name>A0A2R5GW22_9STRA</name>
<proteinExistence type="inferred from homology"/>
<feature type="domain" description="MyTH4" evidence="9">
    <location>
        <begin position="1186"/>
        <end position="1329"/>
    </location>
</feature>
<dbReference type="InterPro" id="IPR001202">
    <property type="entry name" value="WW_dom"/>
</dbReference>
<dbReference type="SUPFAM" id="SSF51045">
    <property type="entry name" value="WW domain"/>
    <property type="match status" value="1"/>
</dbReference>
<dbReference type="InterPro" id="IPR025640">
    <property type="entry name" value="GYF_2"/>
</dbReference>
<dbReference type="Gene3D" id="1.20.120.720">
    <property type="entry name" value="Myosin VI head, motor domain, U50 subdomain"/>
    <property type="match status" value="1"/>
</dbReference>
<dbReference type="CDD" id="cd00201">
    <property type="entry name" value="WW"/>
    <property type="match status" value="1"/>
</dbReference>
<keyword evidence="3 6" id="KW-0518">Myosin</keyword>
<dbReference type="InterPro" id="IPR000857">
    <property type="entry name" value="MyTH4_dom"/>
</dbReference>
<dbReference type="SMART" id="SM00139">
    <property type="entry name" value="MyTH4"/>
    <property type="match status" value="1"/>
</dbReference>
<keyword evidence="4 6" id="KW-0505">Motor protein</keyword>
<dbReference type="EMBL" id="BEYU01000125">
    <property type="protein sequence ID" value="GBG32611.1"/>
    <property type="molecule type" value="Genomic_DNA"/>
</dbReference>
<dbReference type="PRINTS" id="PR00193">
    <property type="entry name" value="MYOSINHEAVY"/>
</dbReference>
<dbReference type="InterPro" id="IPR038185">
    <property type="entry name" value="MyTH4_dom_sf"/>
</dbReference>
<dbReference type="Gene3D" id="3.40.850.10">
    <property type="entry name" value="Kinesin motor domain"/>
    <property type="match status" value="1"/>
</dbReference>
<feature type="compositionally biased region" description="Pro residues" evidence="7">
    <location>
        <begin position="97"/>
        <end position="113"/>
    </location>
</feature>
<dbReference type="PANTHER" id="PTHR13140">
    <property type="entry name" value="MYOSIN"/>
    <property type="match status" value="1"/>
</dbReference>
<dbReference type="FunFam" id="1.10.10.820:FF:000001">
    <property type="entry name" value="Myosin heavy chain"/>
    <property type="match status" value="1"/>
</dbReference>
<evidence type="ECO:0000256" key="7">
    <source>
        <dbReference type="SAM" id="MobiDB-lite"/>
    </source>
</evidence>
<feature type="region of interest" description="Disordered" evidence="7">
    <location>
        <begin position="79"/>
        <end position="120"/>
    </location>
</feature>
<dbReference type="PROSITE" id="PS50020">
    <property type="entry name" value="WW_DOMAIN_2"/>
    <property type="match status" value="1"/>
</dbReference>
<evidence type="ECO:0000256" key="4">
    <source>
        <dbReference type="ARBA" id="ARBA00023175"/>
    </source>
</evidence>
<gene>
    <name evidence="12" type="ORF">FCC1311_088362</name>
</gene>
<reference evidence="12 13" key="1">
    <citation type="submission" date="2017-12" db="EMBL/GenBank/DDBJ databases">
        <title>Sequencing, de novo assembly and annotation of complete genome of a new Thraustochytrid species, strain FCC1311.</title>
        <authorList>
            <person name="Sedici K."/>
            <person name="Godart F."/>
            <person name="Aiese Cigliano R."/>
            <person name="Sanseverino W."/>
            <person name="Barakat M."/>
            <person name="Ortet P."/>
            <person name="Marechal E."/>
            <person name="Cagnac O."/>
            <person name="Amato A."/>
        </authorList>
    </citation>
    <scope>NUCLEOTIDE SEQUENCE [LARGE SCALE GENOMIC DNA]</scope>
</reference>
<dbReference type="OrthoDB" id="6108017at2759"/>
<dbReference type="GO" id="GO:0007015">
    <property type="term" value="P:actin filament organization"/>
    <property type="evidence" value="ECO:0007669"/>
    <property type="project" value="TreeGrafter"/>
</dbReference>
<dbReference type="SUPFAM" id="SSF52540">
    <property type="entry name" value="P-loop containing nucleoside triphosphate hydrolases"/>
    <property type="match status" value="1"/>
</dbReference>
<dbReference type="InterPro" id="IPR036961">
    <property type="entry name" value="Kinesin_motor_dom_sf"/>
</dbReference>
<evidence type="ECO:0000259" key="9">
    <source>
        <dbReference type="PROSITE" id="PS51016"/>
    </source>
</evidence>
<accession>A0A2R5GW22</accession>
<dbReference type="Pfam" id="PF02736">
    <property type="entry name" value="Myosin_N"/>
    <property type="match status" value="1"/>
</dbReference>
<dbReference type="GO" id="GO:0016459">
    <property type="term" value="C:myosin complex"/>
    <property type="evidence" value="ECO:0007669"/>
    <property type="project" value="UniProtKB-KW"/>
</dbReference>
<dbReference type="Gene3D" id="1.10.10.820">
    <property type="match status" value="1"/>
</dbReference>
<dbReference type="GO" id="GO:0016020">
    <property type="term" value="C:membrane"/>
    <property type="evidence" value="ECO:0007669"/>
    <property type="project" value="TreeGrafter"/>
</dbReference>
<evidence type="ECO:0000256" key="5">
    <source>
        <dbReference type="ARBA" id="ARBA00023203"/>
    </source>
</evidence>
<feature type="domain" description="Myosin motor" evidence="10">
    <location>
        <begin position="244"/>
        <end position="924"/>
    </location>
</feature>
<dbReference type="PROSITE" id="PS51844">
    <property type="entry name" value="SH3_LIKE"/>
    <property type="match status" value="1"/>
</dbReference>
<dbReference type="SMART" id="SM00242">
    <property type="entry name" value="MYSc"/>
    <property type="match status" value="1"/>
</dbReference>
<keyword evidence="1 6" id="KW-0547">Nucleotide-binding</keyword>
<dbReference type="Pfam" id="PF00784">
    <property type="entry name" value="MyTH4"/>
    <property type="match status" value="1"/>
</dbReference>
<dbReference type="PANTHER" id="PTHR13140:SF706">
    <property type="entry name" value="DILUTE CLASS UNCONVENTIONAL MYOSIN, ISOFORM C"/>
    <property type="match status" value="1"/>
</dbReference>
<feature type="binding site" evidence="6">
    <location>
        <begin position="338"/>
        <end position="345"/>
    </location>
    <ligand>
        <name>ATP</name>
        <dbReference type="ChEBI" id="CHEBI:30616"/>
    </ligand>
</feature>
<evidence type="ECO:0000313" key="13">
    <source>
        <dbReference type="Proteomes" id="UP000241890"/>
    </source>
</evidence>
<evidence type="ECO:0000256" key="3">
    <source>
        <dbReference type="ARBA" id="ARBA00023123"/>
    </source>
</evidence>